<evidence type="ECO:0000256" key="8">
    <source>
        <dbReference type="NCBIfam" id="TIGR00038"/>
    </source>
</evidence>
<dbReference type="InterPro" id="IPR014722">
    <property type="entry name" value="Rib_uL2_dom2"/>
</dbReference>
<evidence type="ECO:0000256" key="6">
    <source>
        <dbReference type="ARBA" id="ARBA00022917"/>
    </source>
</evidence>
<organism evidence="12 13">
    <name type="scientific">candidate division WS5 bacterium</name>
    <dbReference type="NCBI Taxonomy" id="2093353"/>
    <lineage>
        <taxon>Bacteria</taxon>
        <taxon>candidate division WS5</taxon>
    </lineage>
</organism>
<dbReference type="PANTHER" id="PTHR30053">
    <property type="entry name" value="ELONGATION FACTOR P"/>
    <property type="match status" value="1"/>
</dbReference>
<evidence type="ECO:0000256" key="5">
    <source>
        <dbReference type="ARBA" id="ARBA00022768"/>
    </source>
</evidence>
<dbReference type="Proteomes" id="UP000285655">
    <property type="component" value="Unassembled WGS sequence"/>
</dbReference>
<reference evidence="12 13" key="1">
    <citation type="journal article" date="2017" name="ISME J.">
        <title>Energy and carbon metabolisms in a deep terrestrial subsurface fluid microbial community.</title>
        <authorList>
            <person name="Momper L."/>
            <person name="Jungbluth S.P."/>
            <person name="Lee M.D."/>
            <person name="Amend J.P."/>
        </authorList>
    </citation>
    <scope>NUCLEOTIDE SEQUENCE [LARGE SCALE GENOMIC DNA]</scope>
    <source>
        <strain evidence="12">SURF_29</strain>
    </source>
</reference>
<evidence type="ECO:0000256" key="2">
    <source>
        <dbReference type="ARBA" id="ARBA00004815"/>
    </source>
</evidence>
<dbReference type="Pfam" id="PF09285">
    <property type="entry name" value="Elong-fact-P_C"/>
    <property type="match status" value="1"/>
</dbReference>
<dbReference type="PIRSF" id="PIRSF005901">
    <property type="entry name" value="EF-P"/>
    <property type="match status" value="1"/>
</dbReference>
<dbReference type="NCBIfam" id="TIGR00038">
    <property type="entry name" value="efp"/>
    <property type="match status" value="1"/>
</dbReference>
<comment type="subcellular location">
    <subcellularLocation>
        <location evidence="1 7">Cytoplasm</location>
    </subcellularLocation>
</comment>
<feature type="domain" description="Elongation factor P C-terminal" evidence="10">
    <location>
        <begin position="129"/>
        <end position="184"/>
    </location>
</feature>
<dbReference type="SUPFAM" id="SSF50104">
    <property type="entry name" value="Translation proteins SH3-like domain"/>
    <property type="match status" value="1"/>
</dbReference>
<evidence type="ECO:0000313" key="13">
    <source>
        <dbReference type="Proteomes" id="UP000285655"/>
    </source>
</evidence>
<gene>
    <name evidence="7 12" type="primary">efp</name>
    <name evidence="12" type="ORF">C4544_02460</name>
</gene>
<evidence type="ECO:0000256" key="7">
    <source>
        <dbReference type="HAMAP-Rule" id="MF_00141"/>
    </source>
</evidence>
<evidence type="ECO:0000256" key="4">
    <source>
        <dbReference type="ARBA" id="ARBA00022490"/>
    </source>
</evidence>
<dbReference type="InterPro" id="IPR013185">
    <property type="entry name" value="Transl_elong_KOW-like"/>
</dbReference>
<evidence type="ECO:0000256" key="3">
    <source>
        <dbReference type="ARBA" id="ARBA00009479"/>
    </source>
</evidence>
<dbReference type="FunFam" id="2.40.50.140:FF:000004">
    <property type="entry name" value="Elongation factor P"/>
    <property type="match status" value="1"/>
</dbReference>
<dbReference type="CDD" id="cd04470">
    <property type="entry name" value="S1_EF-P_repeat_1"/>
    <property type="match status" value="1"/>
</dbReference>
<dbReference type="Pfam" id="PF08207">
    <property type="entry name" value="EFP_N"/>
    <property type="match status" value="1"/>
</dbReference>
<feature type="domain" description="Translation elongation factor P/YeiP central" evidence="11">
    <location>
        <begin position="67"/>
        <end position="121"/>
    </location>
</feature>
<dbReference type="GO" id="GO:0003746">
    <property type="term" value="F:translation elongation factor activity"/>
    <property type="evidence" value="ECO:0007669"/>
    <property type="project" value="UniProtKB-UniRule"/>
</dbReference>
<keyword evidence="6 7" id="KW-0648">Protein biosynthesis</keyword>
<dbReference type="InterPro" id="IPR020599">
    <property type="entry name" value="Transl_elong_fac_P/YeiP"/>
</dbReference>
<dbReference type="EMBL" id="QZJW01000017">
    <property type="protein sequence ID" value="RJO61588.1"/>
    <property type="molecule type" value="Genomic_DNA"/>
</dbReference>
<dbReference type="HAMAP" id="MF_00141">
    <property type="entry name" value="EF_P"/>
    <property type="match status" value="1"/>
</dbReference>
<dbReference type="Pfam" id="PF01132">
    <property type="entry name" value="EFP"/>
    <property type="match status" value="1"/>
</dbReference>
<dbReference type="InterPro" id="IPR012340">
    <property type="entry name" value="NA-bd_OB-fold"/>
</dbReference>
<dbReference type="NCBIfam" id="NF001810">
    <property type="entry name" value="PRK00529.1"/>
    <property type="match status" value="1"/>
</dbReference>
<comment type="pathway">
    <text evidence="2 7">Protein biosynthesis; polypeptide chain elongation.</text>
</comment>
<sequence length="186" mass="20875">MYDISDLKVGTVFEYEKEPYVVVESQHTKLGRGGAILRAKIKNIITGAALNKTFKSSDKFNPVNIERKKAQFLYCEGSSFLFMDQGTFEQMPLDTSFVGDASKYLLEGSVYQLQIYKGNPITIDLPIKMEFRVTEAEKGLKGDTASSATKPVRIETGLKVNVPLFIKKGDRIRVDTRDGSYVERAK</sequence>
<keyword evidence="5 7" id="KW-0251">Elongation factor</keyword>
<evidence type="ECO:0000256" key="9">
    <source>
        <dbReference type="RuleBase" id="RU004389"/>
    </source>
</evidence>
<dbReference type="FunFam" id="2.40.50.140:FF:000009">
    <property type="entry name" value="Elongation factor P"/>
    <property type="match status" value="1"/>
</dbReference>
<evidence type="ECO:0000256" key="1">
    <source>
        <dbReference type="ARBA" id="ARBA00004496"/>
    </source>
</evidence>
<accession>A0A419DET3</accession>
<dbReference type="FunFam" id="2.30.30.30:FF:000003">
    <property type="entry name" value="Elongation factor P"/>
    <property type="match status" value="1"/>
</dbReference>
<dbReference type="SMART" id="SM01185">
    <property type="entry name" value="EFP"/>
    <property type="match status" value="1"/>
</dbReference>
<dbReference type="SUPFAM" id="SSF50249">
    <property type="entry name" value="Nucleic acid-binding proteins"/>
    <property type="match status" value="2"/>
</dbReference>
<protein>
    <recommendedName>
        <fullName evidence="7 8">Elongation factor P</fullName>
        <shortName evidence="7">EF-P</shortName>
    </recommendedName>
</protein>
<comment type="caution">
    <text evidence="12">The sequence shown here is derived from an EMBL/GenBank/DDBJ whole genome shotgun (WGS) entry which is preliminary data.</text>
</comment>
<evidence type="ECO:0000259" key="10">
    <source>
        <dbReference type="SMART" id="SM00841"/>
    </source>
</evidence>
<dbReference type="SMART" id="SM00841">
    <property type="entry name" value="Elong-fact-P_C"/>
    <property type="match status" value="1"/>
</dbReference>
<comment type="similarity">
    <text evidence="3 7 9">Belongs to the elongation factor P family.</text>
</comment>
<dbReference type="CDD" id="cd05794">
    <property type="entry name" value="S1_EF-P_repeat_2"/>
    <property type="match status" value="1"/>
</dbReference>
<dbReference type="Gene3D" id="2.40.50.140">
    <property type="entry name" value="Nucleic acid-binding proteins"/>
    <property type="match status" value="2"/>
</dbReference>
<dbReference type="InterPro" id="IPR013852">
    <property type="entry name" value="Transl_elong_P/YeiP_CS"/>
</dbReference>
<keyword evidence="4 7" id="KW-0963">Cytoplasm</keyword>
<dbReference type="AlphaFoldDB" id="A0A419DET3"/>
<evidence type="ECO:0000259" key="11">
    <source>
        <dbReference type="SMART" id="SM01185"/>
    </source>
</evidence>
<dbReference type="GO" id="GO:0005829">
    <property type="term" value="C:cytosol"/>
    <property type="evidence" value="ECO:0007669"/>
    <property type="project" value="UniProtKB-ARBA"/>
</dbReference>
<dbReference type="PANTHER" id="PTHR30053:SF12">
    <property type="entry name" value="ELONGATION FACTOR P (EF-P) FAMILY PROTEIN"/>
    <property type="match status" value="1"/>
</dbReference>
<dbReference type="InterPro" id="IPR008991">
    <property type="entry name" value="Translation_prot_SH3-like_sf"/>
</dbReference>
<dbReference type="Gene3D" id="2.30.30.30">
    <property type="match status" value="1"/>
</dbReference>
<name>A0A419DET3_9BACT</name>
<dbReference type="InterPro" id="IPR015365">
    <property type="entry name" value="Elong-fact-P_C"/>
</dbReference>
<comment type="function">
    <text evidence="7">Involved in peptide bond synthesis. Stimulates efficient translation and peptide-bond synthesis on native or reconstituted 70S ribosomes in vitro. Probably functions indirectly by altering the affinity of the ribosome for aminoacyl-tRNA, thus increasing their reactivity as acceptors for peptidyl transferase.</text>
</comment>
<dbReference type="InterPro" id="IPR001059">
    <property type="entry name" value="Transl_elong_P/YeiP_cen"/>
</dbReference>
<dbReference type="InterPro" id="IPR011768">
    <property type="entry name" value="Transl_elongation_fac_P"/>
</dbReference>
<evidence type="ECO:0000313" key="12">
    <source>
        <dbReference type="EMBL" id="RJO61588.1"/>
    </source>
</evidence>
<dbReference type="GO" id="GO:0043043">
    <property type="term" value="P:peptide biosynthetic process"/>
    <property type="evidence" value="ECO:0007669"/>
    <property type="project" value="InterPro"/>
</dbReference>
<proteinExistence type="inferred from homology"/>
<dbReference type="UniPathway" id="UPA00345"/>
<dbReference type="PROSITE" id="PS01275">
    <property type="entry name" value="EFP"/>
    <property type="match status" value="1"/>
</dbReference>